<name>A0AAV1S4A2_9ROSI</name>
<organism evidence="1 2">
    <name type="scientific">Dovyalis caffra</name>
    <dbReference type="NCBI Taxonomy" id="77055"/>
    <lineage>
        <taxon>Eukaryota</taxon>
        <taxon>Viridiplantae</taxon>
        <taxon>Streptophyta</taxon>
        <taxon>Embryophyta</taxon>
        <taxon>Tracheophyta</taxon>
        <taxon>Spermatophyta</taxon>
        <taxon>Magnoliopsida</taxon>
        <taxon>eudicotyledons</taxon>
        <taxon>Gunneridae</taxon>
        <taxon>Pentapetalae</taxon>
        <taxon>rosids</taxon>
        <taxon>fabids</taxon>
        <taxon>Malpighiales</taxon>
        <taxon>Salicaceae</taxon>
        <taxon>Flacourtieae</taxon>
        <taxon>Dovyalis</taxon>
    </lineage>
</organism>
<evidence type="ECO:0000313" key="1">
    <source>
        <dbReference type="EMBL" id="CAK7346239.1"/>
    </source>
</evidence>
<comment type="caution">
    <text evidence="1">The sequence shown here is derived from an EMBL/GenBank/DDBJ whole genome shotgun (WGS) entry which is preliminary data.</text>
</comment>
<dbReference type="Proteomes" id="UP001314170">
    <property type="component" value="Unassembled WGS sequence"/>
</dbReference>
<protein>
    <submittedName>
        <fullName evidence="1">Uncharacterized protein</fullName>
    </submittedName>
</protein>
<proteinExistence type="predicted"/>
<sequence length="204" mass="23122">MEASLNVLRNPNRGGLTKASMVFLDAISPFLAFHNQWKMTINGCVILDYEERSGKYEIGGPTFLTSDEIVSLTDTWNKINSPETAPCIYEHRAMTRISLPVSCAFPHWFVVDRTREERWRSVVSMKSRMNNSYKTTTLMLWSACLDAKKLLVLFLDFGSPRTPHGQGGVCFSFVPNWIGLFGELKDSLTGLVLEVSFFRRNIGL</sequence>
<dbReference type="EMBL" id="CAWUPB010001173">
    <property type="protein sequence ID" value="CAK7346239.1"/>
    <property type="molecule type" value="Genomic_DNA"/>
</dbReference>
<reference evidence="1 2" key="1">
    <citation type="submission" date="2024-01" db="EMBL/GenBank/DDBJ databases">
        <authorList>
            <person name="Waweru B."/>
        </authorList>
    </citation>
    <scope>NUCLEOTIDE SEQUENCE [LARGE SCALE GENOMIC DNA]</scope>
</reference>
<gene>
    <name evidence="1" type="ORF">DCAF_LOCUS18910</name>
</gene>
<accession>A0AAV1S4A2</accession>
<keyword evidence="2" id="KW-1185">Reference proteome</keyword>
<evidence type="ECO:0000313" key="2">
    <source>
        <dbReference type="Proteomes" id="UP001314170"/>
    </source>
</evidence>
<dbReference type="AlphaFoldDB" id="A0AAV1S4A2"/>